<dbReference type="GO" id="GO:0016020">
    <property type="term" value="C:membrane"/>
    <property type="evidence" value="ECO:0007669"/>
    <property type="project" value="UniProtKB-SubCell"/>
</dbReference>
<dbReference type="InterPro" id="IPR053159">
    <property type="entry name" value="Hybrid_Histidine_Kinase"/>
</dbReference>
<dbReference type="SUPFAM" id="SSF52540">
    <property type="entry name" value="P-loop containing nucleoside triphosphate hydrolases"/>
    <property type="match status" value="1"/>
</dbReference>
<dbReference type="InterPro" id="IPR027417">
    <property type="entry name" value="P-loop_NTPase"/>
</dbReference>
<dbReference type="InterPro" id="IPR001054">
    <property type="entry name" value="A/G_cyclase"/>
</dbReference>
<evidence type="ECO:0000313" key="4">
    <source>
        <dbReference type="EMBL" id="QDL37351.1"/>
    </source>
</evidence>
<keyword evidence="5" id="KW-1185">Reference proteome</keyword>
<comment type="subcellular location">
    <subcellularLocation>
        <location evidence="1">Membrane</location>
        <topology evidence="1">Single-pass membrane protein</topology>
    </subcellularLocation>
</comment>
<dbReference type="SUPFAM" id="SSF55073">
    <property type="entry name" value="Nucleotide cyclase"/>
    <property type="match status" value="1"/>
</dbReference>
<feature type="domain" description="Guanylate cyclase" evidence="3">
    <location>
        <begin position="1538"/>
        <end position="1664"/>
    </location>
</feature>
<dbReference type="GO" id="GO:0004016">
    <property type="term" value="F:adenylate cyclase activity"/>
    <property type="evidence" value="ECO:0007669"/>
    <property type="project" value="UniProtKB-ARBA"/>
</dbReference>
<dbReference type="EMBL" id="CP035503">
    <property type="protein sequence ID" value="QDL37351.1"/>
    <property type="molecule type" value="Genomic_DNA"/>
</dbReference>
<dbReference type="RefSeq" id="WP_142818521.1">
    <property type="nucleotide sequence ID" value="NZ_CP035503.1"/>
</dbReference>
<proteinExistence type="predicted"/>
<dbReference type="GO" id="GO:0009190">
    <property type="term" value="P:cyclic nucleotide biosynthetic process"/>
    <property type="evidence" value="ECO:0007669"/>
    <property type="project" value="InterPro"/>
</dbReference>
<dbReference type="PROSITE" id="PS00108">
    <property type="entry name" value="PROTEIN_KINASE_ST"/>
    <property type="match status" value="1"/>
</dbReference>
<evidence type="ECO:0000256" key="1">
    <source>
        <dbReference type="ARBA" id="ARBA00004167"/>
    </source>
</evidence>
<dbReference type="Gene3D" id="1.10.510.10">
    <property type="entry name" value="Transferase(Phosphotransferase) domain 1"/>
    <property type="match status" value="1"/>
</dbReference>
<dbReference type="PROSITE" id="PS50011">
    <property type="entry name" value="PROTEIN_KINASE_DOM"/>
    <property type="match status" value="1"/>
</dbReference>
<dbReference type="GO" id="GO:0035556">
    <property type="term" value="P:intracellular signal transduction"/>
    <property type="evidence" value="ECO:0007669"/>
    <property type="project" value="InterPro"/>
</dbReference>
<organism evidence="4 5">
    <name type="scientific">Rhodoferax sediminis</name>
    <dbReference type="NCBI Taxonomy" id="2509614"/>
    <lineage>
        <taxon>Bacteria</taxon>
        <taxon>Pseudomonadati</taxon>
        <taxon>Pseudomonadota</taxon>
        <taxon>Betaproteobacteria</taxon>
        <taxon>Burkholderiales</taxon>
        <taxon>Comamonadaceae</taxon>
        <taxon>Rhodoferax</taxon>
    </lineage>
</organism>
<dbReference type="InterPro" id="IPR029016">
    <property type="entry name" value="GAF-like_dom_sf"/>
</dbReference>
<dbReference type="Gene3D" id="3.30.70.1230">
    <property type="entry name" value="Nucleotide cyclase"/>
    <property type="match status" value="1"/>
</dbReference>
<dbReference type="SUPFAM" id="SSF56112">
    <property type="entry name" value="Protein kinase-like (PK-like)"/>
    <property type="match status" value="1"/>
</dbReference>
<feature type="domain" description="Protein kinase" evidence="2">
    <location>
        <begin position="21"/>
        <end position="285"/>
    </location>
</feature>
<name>A0A515DAB9_9BURK</name>
<evidence type="ECO:0000259" key="3">
    <source>
        <dbReference type="PROSITE" id="PS50125"/>
    </source>
</evidence>
<reference evidence="4 5" key="1">
    <citation type="submission" date="2019-01" db="EMBL/GenBank/DDBJ databases">
        <title>Genomic insights into a novel species Rhodoferax sp.</title>
        <authorList>
            <person name="Jin L."/>
        </authorList>
    </citation>
    <scope>NUCLEOTIDE SEQUENCE [LARGE SCALE GENOMIC DNA]</scope>
    <source>
        <strain evidence="4 5">CHu59-6-5</strain>
    </source>
</reference>
<dbReference type="Gene3D" id="3.40.50.300">
    <property type="entry name" value="P-loop containing nucleotide triphosphate hydrolases"/>
    <property type="match status" value="1"/>
</dbReference>
<protein>
    <submittedName>
        <fullName evidence="4">GAF domain-containing protein</fullName>
    </submittedName>
</protein>
<dbReference type="PANTHER" id="PTHR43642:SF1">
    <property type="entry name" value="HYBRID SIGNAL TRANSDUCTION HISTIDINE KINASE G"/>
    <property type="match status" value="1"/>
</dbReference>
<dbReference type="PROSITE" id="PS50125">
    <property type="entry name" value="GUANYLATE_CYCLASE_2"/>
    <property type="match status" value="1"/>
</dbReference>
<dbReference type="PANTHER" id="PTHR43642">
    <property type="entry name" value="HYBRID SIGNAL TRANSDUCTION HISTIDINE KINASE G"/>
    <property type="match status" value="1"/>
</dbReference>
<dbReference type="Pfam" id="PF00211">
    <property type="entry name" value="Guanylate_cyc"/>
    <property type="match status" value="1"/>
</dbReference>
<dbReference type="KEGG" id="rhf:EUB48_08745"/>
<dbReference type="Proteomes" id="UP000316798">
    <property type="component" value="Chromosome"/>
</dbReference>
<dbReference type="SMART" id="SM00382">
    <property type="entry name" value="AAA"/>
    <property type="match status" value="1"/>
</dbReference>
<dbReference type="SMART" id="SM00220">
    <property type="entry name" value="S_TKc"/>
    <property type="match status" value="1"/>
</dbReference>
<dbReference type="InterPro" id="IPR011009">
    <property type="entry name" value="Kinase-like_dom_sf"/>
</dbReference>
<dbReference type="InterPro" id="IPR003593">
    <property type="entry name" value="AAA+_ATPase"/>
</dbReference>
<dbReference type="InterPro" id="IPR003018">
    <property type="entry name" value="GAF"/>
</dbReference>
<dbReference type="SMART" id="SM00044">
    <property type="entry name" value="CYCc"/>
    <property type="match status" value="1"/>
</dbReference>
<dbReference type="SMART" id="SM00065">
    <property type="entry name" value="GAF"/>
    <property type="match status" value="1"/>
</dbReference>
<dbReference type="CDD" id="cd14014">
    <property type="entry name" value="STKc_PknB_like"/>
    <property type="match status" value="1"/>
</dbReference>
<sequence length="1791" mass="194283">MNDKIIQAAAAPDAPIHISGYRVLAWLGRSPTHATWRAIRERDGQPVVLKIPTAPQPTPLVIARLHHEVEVTHLLPPDVAIRAIGVERWDSGHALVLEDVGGVAMSSRVSPRLPLRTVLELGHALAEAVAAVHARGIIHKDIKPANVVVVGDHHIRLTDFGYAVRIAREMAHEIAPKELEGTLAYMAPEQTGRMNRSIDRRADLYALGITLYELATGVLPFRSQDPLDLVHQHIAKVPLSPRELRPQLPQVVADLILRLIAKDAEERYQSASGVQADLSRCLETLEGDTVKPFSIGQHDAADEFRIPQNLIGRAAEVAALDGGLSRSRAGAVQLVVVEGPSGVGKSTLIGEITRLASAARVLHVQGKFDQLRRDLPYTAVIQAFRQVARRLLTEPDTRLATWRAELGEALTPNGQVLLDLVPELEPVLGHQPAVPALGLSEAQIRFNLVIRRFVRALASAEHPLVLFLDDIQWADAASLALLQTLLTDADTTHLLVVVAMRDTEVGPSHPFRLLMRELDERSGVRPMHLRLGPLDRYAVATLLAAATRAPIDSVELLAELVTAKTGGNPFFVGEFLRDLSRDGLLRFDPRHGAWAWDLQAVRQRHMTDNVVDLVIARIERLPAPTRETLEFAAVVGHTFDLATLAHVAGRTAQQARGDLAPALDDDILVPVGGDYKYTALTLDAQGAGQVVYAFLHDRVQQAAYRMIPVERRASAHHRVGSQLLTSGAARADERLFDIATHFEAARAEIDSARERAEVALLFLRASKKANDSMAWEAAHRYAEAGRELLGSDAWATTGDTMRELSFESLKAAFLLSDRPALEALHNEIMRHTPSKVQRAHATAVKIQMLVSAMAYGEALDVAIPVLADLGVVLPRRGRQQQVVFGLLHTKWALRGRPVAGLAELPPMSDAAIQVAMRVLVAVSSAAYANEPKLFPQLVFELVQRSIRHGTAPQSAFGYVCYGLAMCAVLGDYDGGLAFGRLALAVMDRTGAREFEAKLRFLNGLFILPWSQPLADTMEPFRLGAAAGLETGDLEYYSYCFYGLDSHALLAGQDLQALAVSSSVHHEAILKHNQRKVGLVMLLIRDTVAWLRDDPPVVVGDIDEGRVLELATESGDATSVAYVHAWRSAKACLGGSYDDVLAAAAGCRAHHAGIDGQLFVPLFQFYESLALLAVARDGRPRPRWKWTVAANQRRLAAWAKRVPTTFLAHWEIVEGERKRGAGDTGGALQCHERAIIAALAAGNPHDEALAHQLAADCAADGGLPTAAHAHRMEARRAWSHWGAQRLVRRLDESYPELRSLLPGPMTKEEMAMSTSPGSSAGSGAALDARAITRAAQAVAEQLRLPDVLRELCRLLLANAGARQVVLVVRSGGGWQVLATAHVDRADADVLGGGPLDEADVFVAAIQLVLRTRRLLMIDDALQDPTFRLDRYVTAAHPRSVLCSPMSRNGELTGAILLENDLVAGAFTPDRVEFLQVIASQAAISIENGGLVRDLERSLDAQVALTNAHARFVPYQFLASLGRENIQEVRLGDHASKSLSVLFSDIRGFTPLIGSLDPRASIDFINAYIGHMEPEILAKGGFIDSYIGDAIMALFDGPADDAVAAGIGMLRALQAFNAERTRSSLAPVSIGIGINTGSLMLGTIGGPNRIKCGVIGDPVNLAARIEGLTKQLSVPLLVGDETVRAMAHPGAFLMRPVGRVVLVGRSVPVVVYEVFDADPPAIRDAKAATLDRYRDAWTAYHARAWSEARAGFDAAVQACSEDHVALEYRKRCDALLAEDPGPQWTGVLQMSRK</sequence>
<accession>A0A515DAB9</accession>
<dbReference type="InterPro" id="IPR029787">
    <property type="entry name" value="Nucleotide_cyclase"/>
</dbReference>
<dbReference type="GO" id="GO:0005524">
    <property type="term" value="F:ATP binding"/>
    <property type="evidence" value="ECO:0007669"/>
    <property type="project" value="InterPro"/>
</dbReference>
<dbReference type="GO" id="GO:0004672">
    <property type="term" value="F:protein kinase activity"/>
    <property type="evidence" value="ECO:0007669"/>
    <property type="project" value="InterPro"/>
</dbReference>
<dbReference type="InterPro" id="IPR000719">
    <property type="entry name" value="Prot_kinase_dom"/>
</dbReference>
<dbReference type="Pfam" id="PF01590">
    <property type="entry name" value="GAF"/>
    <property type="match status" value="1"/>
</dbReference>
<dbReference type="SUPFAM" id="SSF55781">
    <property type="entry name" value="GAF domain-like"/>
    <property type="match status" value="1"/>
</dbReference>
<dbReference type="Pfam" id="PF00069">
    <property type="entry name" value="Pkinase"/>
    <property type="match status" value="1"/>
</dbReference>
<evidence type="ECO:0000259" key="2">
    <source>
        <dbReference type="PROSITE" id="PS50011"/>
    </source>
</evidence>
<dbReference type="Pfam" id="PF13191">
    <property type="entry name" value="AAA_16"/>
    <property type="match status" value="1"/>
</dbReference>
<dbReference type="InterPro" id="IPR041664">
    <property type="entry name" value="AAA_16"/>
</dbReference>
<gene>
    <name evidence="4" type="ORF">EUB48_08745</name>
</gene>
<dbReference type="InterPro" id="IPR008271">
    <property type="entry name" value="Ser/Thr_kinase_AS"/>
</dbReference>
<dbReference type="OrthoDB" id="9801841at2"/>
<dbReference type="CDD" id="cd07302">
    <property type="entry name" value="CHD"/>
    <property type="match status" value="1"/>
</dbReference>
<evidence type="ECO:0000313" key="5">
    <source>
        <dbReference type="Proteomes" id="UP000316798"/>
    </source>
</evidence>
<dbReference type="Gene3D" id="3.30.450.40">
    <property type="match status" value="1"/>
</dbReference>